<protein>
    <recommendedName>
        <fullName evidence="1">PX domain-containing protein</fullName>
    </recommendedName>
</protein>
<dbReference type="InterPro" id="IPR001683">
    <property type="entry name" value="PX_dom"/>
</dbReference>
<dbReference type="PANTHER" id="PTHR47194:SF3">
    <property type="entry name" value="SORTING NEXIN 29"/>
    <property type="match status" value="1"/>
</dbReference>
<evidence type="ECO:0000313" key="3">
    <source>
        <dbReference type="Proteomes" id="UP000261520"/>
    </source>
</evidence>
<dbReference type="GO" id="GO:0035091">
    <property type="term" value="F:phosphatidylinositol binding"/>
    <property type="evidence" value="ECO:0007669"/>
    <property type="project" value="InterPro"/>
</dbReference>
<dbReference type="Ensembl" id="ENSPMGT00000015929.1">
    <property type="protein sequence ID" value="ENSPMGP00000014944.1"/>
    <property type="gene ID" value="ENSPMGG00000012235.1"/>
</dbReference>
<accession>A0A3B4AE76</accession>
<name>A0A3B4AE76_9GOBI</name>
<dbReference type="SUPFAM" id="SSF64268">
    <property type="entry name" value="PX domain"/>
    <property type="match status" value="1"/>
</dbReference>
<dbReference type="Pfam" id="PF00787">
    <property type="entry name" value="PX"/>
    <property type="match status" value="1"/>
</dbReference>
<dbReference type="PROSITE" id="PS50195">
    <property type="entry name" value="PX"/>
    <property type="match status" value="1"/>
</dbReference>
<dbReference type="InterPro" id="IPR036871">
    <property type="entry name" value="PX_dom_sf"/>
</dbReference>
<reference evidence="2" key="2">
    <citation type="submission" date="2025-09" db="UniProtKB">
        <authorList>
            <consortium name="Ensembl"/>
        </authorList>
    </citation>
    <scope>IDENTIFICATION</scope>
</reference>
<proteinExistence type="predicted"/>
<organism evidence="2 3">
    <name type="scientific">Periophthalmus magnuspinnatus</name>
    <dbReference type="NCBI Taxonomy" id="409849"/>
    <lineage>
        <taxon>Eukaryota</taxon>
        <taxon>Metazoa</taxon>
        <taxon>Chordata</taxon>
        <taxon>Craniata</taxon>
        <taxon>Vertebrata</taxon>
        <taxon>Euteleostomi</taxon>
        <taxon>Actinopterygii</taxon>
        <taxon>Neopterygii</taxon>
        <taxon>Teleostei</taxon>
        <taxon>Neoteleostei</taxon>
        <taxon>Acanthomorphata</taxon>
        <taxon>Gobiaria</taxon>
        <taxon>Gobiiformes</taxon>
        <taxon>Gobioidei</taxon>
        <taxon>Gobiidae</taxon>
        <taxon>Oxudercinae</taxon>
        <taxon>Periophthalmus</taxon>
    </lineage>
</organism>
<dbReference type="PANTHER" id="PTHR47194">
    <property type="entry name" value="SORTING NEXIN-29-RELATED"/>
    <property type="match status" value="1"/>
</dbReference>
<feature type="domain" description="PX" evidence="1">
    <location>
        <begin position="44"/>
        <end position="168"/>
    </location>
</feature>
<dbReference type="AlphaFoldDB" id="A0A3B4AE76"/>
<dbReference type="Gene3D" id="3.30.1520.10">
    <property type="entry name" value="Phox-like domain"/>
    <property type="match status" value="1"/>
</dbReference>
<evidence type="ECO:0000259" key="1">
    <source>
        <dbReference type="PROSITE" id="PS50195"/>
    </source>
</evidence>
<evidence type="ECO:0000313" key="2">
    <source>
        <dbReference type="Ensembl" id="ENSPMGP00000014944.1"/>
    </source>
</evidence>
<sequence length="177" mass="20807">RINALIEEEVQRRLRQINLNTDNDLSSSLQVCVSSLSPGGWGLDPSLVSVPRFVLRGQGKDEHFEFEVKLSLRDDTWSVFRRYSRFREMHHNLRLRFPQVACLDFPPKKLFRNKDEKMVSERRLQLQRYLRDLFALVQSWSPSPLRPDSEPLNKHHVYEFSSFFKKGVFESSSHGTG</sequence>
<dbReference type="SMART" id="SM00312">
    <property type="entry name" value="PX"/>
    <property type="match status" value="1"/>
</dbReference>
<reference evidence="2" key="1">
    <citation type="submission" date="2025-08" db="UniProtKB">
        <authorList>
            <consortium name="Ensembl"/>
        </authorList>
    </citation>
    <scope>IDENTIFICATION</scope>
</reference>
<dbReference type="Proteomes" id="UP000261520">
    <property type="component" value="Unplaced"/>
</dbReference>
<keyword evidence="3" id="KW-1185">Reference proteome</keyword>